<dbReference type="CDD" id="cd06223">
    <property type="entry name" value="PRTases_typeI"/>
    <property type="match status" value="1"/>
</dbReference>
<protein>
    <submittedName>
        <fullName evidence="4">ComF family protein</fullName>
    </submittedName>
</protein>
<dbReference type="PANTHER" id="PTHR47505:SF1">
    <property type="entry name" value="DNA UTILIZATION PROTEIN YHGH"/>
    <property type="match status" value="1"/>
</dbReference>
<evidence type="ECO:0000259" key="3">
    <source>
        <dbReference type="Pfam" id="PF18912"/>
    </source>
</evidence>
<evidence type="ECO:0000313" key="5">
    <source>
        <dbReference type="Proteomes" id="UP000193083"/>
    </source>
</evidence>
<organism evidence="4 5">
    <name type="scientific">Mesorhizobium australicum</name>
    <dbReference type="NCBI Taxonomy" id="536018"/>
    <lineage>
        <taxon>Bacteria</taxon>
        <taxon>Pseudomonadati</taxon>
        <taxon>Pseudomonadota</taxon>
        <taxon>Alphaproteobacteria</taxon>
        <taxon>Hyphomicrobiales</taxon>
        <taxon>Phyllobacteriaceae</taxon>
        <taxon>Mesorhizobium</taxon>
    </lineage>
</organism>
<feature type="domain" description="Double zinc ribbon" evidence="3">
    <location>
        <begin position="17"/>
        <end position="63"/>
    </location>
</feature>
<proteinExistence type="inferred from homology"/>
<dbReference type="InterPro" id="IPR044005">
    <property type="entry name" value="DZR_2"/>
</dbReference>
<feature type="domain" description="Phosphoribosyltransferase" evidence="2">
    <location>
        <begin position="160"/>
        <end position="250"/>
    </location>
</feature>
<gene>
    <name evidence="4" type="ORF">SAMN02982922_5247</name>
</gene>
<dbReference type="EMBL" id="FXBL01000004">
    <property type="protein sequence ID" value="SMH54886.1"/>
    <property type="molecule type" value="Genomic_DNA"/>
</dbReference>
<comment type="similarity">
    <text evidence="1">Belongs to the ComF/GntX family.</text>
</comment>
<dbReference type="InterPro" id="IPR000836">
    <property type="entry name" value="PRTase_dom"/>
</dbReference>
<dbReference type="Pfam" id="PF18912">
    <property type="entry name" value="DZR_2"/>
    <property type="match status" value="1"/>
</dbReference>
<evidence type="ECO:0000313" key="4">
    <source>
        <dbReference type="EMBL" id="SMH54886.1"/>
    </source>
</evidence>
<dbReference type="Proteomes" id="UP000193083">
    <property type="component" value="Unassembled WGS sequence"/>
</dbReference>
<accession>A0A1X7PU77</accession>
<dbReference type="AlphaFoldDB" id="A0A1X7PU77"/>
<name>A0A1X7PU77_9HYPH</name>
<dbReference type="InterPro" id="IPR051910">
    <property type="entry name" value="ComF/GntX_DNA_util-trans"/>
</dbReference>
<sequence length="257" mass="28316">MQEIKSLAARAASMSARLLFPPACAGCRRLVSQPGALCGACWRGLRFLEQPWCEVMGTPFSHEMGPGMLSADAIAYPPPFDRARAAVAHGGIARRMVHGLKYGDRTDLAPWMARWMIRAGRELLPDADLIVPVPLHRLRFLSRRFNQSAELARAISRLSGVPFSPDVLNRVKPTRQQVGLGLRQREDNVRGAFKVAAEREIEVAGRRILVVDDVYTTGATVSAVAKALRRAKAAHVDVLTFARVLPGDFRPEEDDTI</sequence>
<dbReference type="Gene3D" id="3.40.50.2020">
    <property type="match status" value="1"/>
</dbReference>
<dbReference type="OrthoDB" id="9779910at2"/>
<reference evidence="5" key="1">
    <citation type="submission" date="2017-04" db="EMBL/GenBank/DDBJ databases">
        <authorList>
            <person name="Varghese N."/>
            <person name="Submissions S."/>
        </authorList>
    </citation>
    <scope>NUCLEOTIDE SEQUENCE [LARGE SCALE GENOMIC DNA]</scope>
    <source>
        <strain evidence="5">B5P</strain>
    </source>
</reference>
<evidence type="ECO:0000256" key="1">
    <source>
        <dbReference type="ARBA" id="ARBA00008007"/>
    </source>
</evidence>
<dbReference type="RefSeq" id="WP_139832395.1">
    <property type="nucleotide sequence ID" value="NZ_FXBL01000004.1"/>
</dbReference>
<dbReference type="Pfam" id="PF00156">
    <property type="entry name" value="Pribosyltran"/>
    <property type="match status" value="1"/>
</dbReference>
<dbReference type="PANTHER" id="PTHR47505">
    <property type="entry name" value="DNA UTILIZATION PROTEIN YHGH"/>
    <property type="match status" value="1"/>
</dbReference>
<dbReference type="SUPFAM" id="SSF53271">
    <property type="entry name" value="PRTase-like"/>
    <property type="match status" value="1"/>
</dbReference>
<keyword evidence="5" id="KW-1185">Reference proteome</keyword>
<dbReference type="InterPro" id="IPR029057">
    <property type="entry name" value="PRTase-like"/>
</dbReference>
<evidence type="ECO:0000259" key="2">
    <source>
        <dbReference type="Pfam" id="PF00156"/>
    </source>
</evidence>